<feature type="domain" description="Cytochrome c" evidence="5">
    <location>
        <begin position="467"/>
        <end position="549"/>
    </location>
</feature>
<feature type="domain" description="Cytochrome c" evidence="5">
    <location>
        <begin position="20"/>
        <end position="97"/>
    </location>
</feature>
<evidence type="ECO:0000313" key="6">
    <source>
        <dbReference type="EMBL" id="SNZ10346.1"/>
    </source>
</evidence>
<dbReference type="InterPro" id="IPR011048">
    <property type="entry name" value="Haem_d1_sf"/>
</dbReference>
<evidence type="ECO:0000313" key="7">
    <source>
        <dbReference type="Proteomes" id="UP000219036"/>
    </source>
</evidence>
<proteinExistence type="predicted"/>
<sequence>MNKIILLPLTLLIFFGAFAGELAKGSKLYQKHCASCHGVDRAGTVAPPLLPLFLKKIPEKKLIYIIKNGLPATQMPAFPQLSEDEIKSIIAYIKTPAKINWSEEKITNSISIENLPTKKLPIKNIKNIVAVVERGHQKVWIMEETKILDKFDFRNVHGGLKFSPSGWKLYVPSRDGWIGRYDIDKGKFFGKVRACVYLRNISLDRTGKYILVSCWLPRSIVILDAESFRPVRFIKQDGLISAIYELYSKDKAIFTYRDKAVIGFLDTKDFSIVYKKIKEPYEDFFIDPFEKYIVGTSRKGTQLIVYDINADKEIFSYPIEGMPHLASATFWYKNGKFYFATPHIGKPYITIWQMYKWKFVNKVNIRGNGFFVRTHPTTPYLWTDNGKDKIVLVDKNDYMVKTVETIKGKRVIHTEFSGDGNLAYVSLYNKDGALLIYDSITLKLIKKIPASIPIGKYNIINKSRKYAPYLLGKDVFLAKCWGCHHQTQSAFGPSFKWIVNHRSKDIIISHIMNPEATYKQLGYKRNAMPRLDLSEEELKAIVSYMMEFKDAENN</sequence>
<dbReference type="EMBL" id="OBEI01000010">
    <property type="protein sequence ID" value="SNZ10346.1"/>
    <property type="molecule type" value="Genomic_DNA"/>
</dbReference>
<dbReference type="OrthoDB" id="5290932at2"/>
<dbReference type="GO" id="GO:0046872">
    <property type="term" value="F:metal ion binding"/>
    <property type="evidence" value="ECO:0007669"/>
    <property type="project" value="UniProtKB-KW"/>
</dbReference>
<dbReference type="PANTHER" id="PTHR47197:SF3">
    <property type="entry name" value="DIHYDRO-HEME D1 DEHYDROGENASE"/>
    <property type="match status" value="1"/>
</dbReference>
<accession>A0A285NR62</accession>
<reference evidence="7" key="1">
    <citation type="submission" date="2017-09" db="EMBL/GenBank/DDBJ databases">
        <authorList>
            <person name="Varghese N."/>
            <person name="Submissions S."/>
        </authorList>
    </citation>
    <scope>NUCLEOTIDE SEQUENCE [LARGE SCALE GENOMIC DNA]</scope>
    <source>
        <strain evidence="7">DSM 15103</strain>
    </source>
</reference>
<dbReference type="RefSeq" id="WP_097000988.1">
    <property type="nucleotide sequence ID" value="NZ_OBEI01000010.1"/>
</dbReference>
<dbReference type="AlphaFoldDB" id="A0A285NR62"/>
<dbReference type="InterPro" id="IPR036909">
    <property type="entry name" value="Cyt_c-like_dom_sf"/>
</dbReference>
<dbReference type="InterPro" id="IPR003143">
    <property type="entry name" value="Cyt_cd1_C_sf"/>
</dbReference>
<dbReference type="InterPro" id="IPR051200">
    <property type="entry name" value="Host-pathogen_enzymatic-act"/>
</dbReference>
<evidence type="ECO:0000256" key="1">
    <source>
        <dbReference type="ARBA" id="ARBA00022617"/>
    </source>
</evidence>
<keyword evidence="7" id="KW-1185">Reference proteome</keyword>
<dbReference type="SUPFAM" id="SSF46626">
    <property type="entry name" value="Cytochrome c"/>
    <property type="match status" value="2"/>
</dbReference>
<dbReference type="InterPro" id="IPR009056">
    <property type="entry name" value="Cyt_c-like_dom"/>
</dbReference>
<organism evidence="6 7">
    <name type="scientific">Persephonella hydrogeniphila</name>
    <dbReference type="NCBI Taxonomy" id="198703"/>
    <lineage>
        <taxon>Bacteria</taxon>
        <taxon>Pseudomonadati</taxon>
        <taxon>Aquificota</taxon>
        <taxon>Aquificia</taxon>
        <taxon>Aquificales</taxon>
        <taxon>Hydrogenothermaceae</taxon>
        <taxon>Persephonella</taxon>
    </lineage>
</organism>
<protein>
    <submittedName>
        <fullName evidence="6">Cytochrome c</fullName>
    </submittedName>
</protein>
<keyword evidence="1 4" id="KW-0349">Heme</keyword>
<dbReference type="PROSITE" id="PS51007">
    <property type="entry name" value="CYTC"/>
    <property type="match status" value="2"/>
</dbReference>
<keyword evidence="2 4" id="KW-0479">Metal-binding</keyword>
<gene>
    <name evidence="6" type="ORF">SAMN06265182_1833</name>
</gene>
<name>A0A285NR62_9AQUI</name>
<dbReference type="Gene3D" id="2.140.10.20">
    <property type="entry name" value="C-terminal (heme d1) domain of cytochrome cd1-nitrite reductase"/>
    <property type="match status" value="1"/>
</dbReference>
<dbReference type="SUPFAM" id="SSF51004">
    <property type="entry name" value="C-terminal (heme d1) domain of cytochrome cd1-nitrite reductase"/>
    <property type="match status" value="1"/>
</dbReference>
<dbReference type="GO" id="GO:0020037">
    <property type="term" value="F:heme binding"/>
    <property type="evidence" value="ECO:0007669"/>
    <property type="project" value="InterPro"/>
</dbReference>
<keyword evidence="3 4" id="KW-0408">Iron</keyword>
<dbReference type="PANTHER" id="PTHR47197">
    <property type="entry name" value="PROTEIN NIRF"/>
    <property type="match status" value="1"/>
</dbReference>
<evidence type="ECO:0000259" key="5">
    <source>
        <dbReference type="PROSITE" id="PS51007"/>
    </source>
</evidence>
<evidence type="ECO:0000256" key="2">
    <source>
        <dbReference type="ARBA" id="ARBA00022723"/>
    </source>
</evidence>
<dbReference type="CDD" id="cd20784">
    <property type="entry name" value="8prop_hemeD1_cyt_cd1-like"/>
    <property type="match status" value="1"/>
</dbReference>
<evidence type="ECO:0000256" key="3">
    <source>
        <dbReference type="ARBA" id="ARBA00023004"/>
    </source>
</evidence>
<evidence type="ECO:0000256" key="4">
    <source>
        <dbReference type="PROSITE-ProRule" id="PRU00433"/>
    </source>
</evidence>
<dbReference type="Proteomes" id="UP000219036">
    <property type="component" value="Unassembled WGS sequence"/>
</dbReference>
<dbReference type="Gene3D" id="1.10.760.10">
    <property type="entry name" value="Cytochrome c-like domain"/>
    <property type="match status" value="2"/>
</dbReference>
<dbReference type="Pfam" id="PF02239">
    <property type="entry name" value="Cytochrom_D1"/>
    <property type="match status" value="1"/>
</dbReference>
<dbReference type="GO" id="GO:0009055">
    <property type="term" value="F:electron transfer activity"/>
    <property type="evidence" value="ECO:0007669"/>
    <property type="project" value="InterPro"/>
</dbReference>
<dbReference type="Pfam" id="PF13442">
    <property type="entry name" value="Cytochrome_CBB3"/>
    <property type="match status" value="2"/>
</dbReference>